<feature type="compositionally biased region" description="Basic and acidic residues" evidence="1">
    <location>
        <begin position="158"/>
        <end position="172"/>
    </location>
</feature>
<comment type="caution">
    <text evidence="2">The sequence shown here is derived from an EMBL/GenBank/DDBJ whole genome shotgun (WGS) entry which is preliminary data.</text>
</comment>
<gene>
    <name evidence="2" type="ORF">QBC46DRAFT_126322</name>
</gene>
<evidence type="ECO:0000313" key="3">
    <source>
        <dbReference type="Proteomes" id="UP001303473"/>
    </source>
</evidence>
<sequence length="204" mass="22712">MASPEDVLPLSFVSGRLTRSSPACPGARFSFSDNPDVRQLQELLQGIDRANRRQREILAAESLARNGGSVRHAEQQAGERGPENPLMALLREQRHEMVGEERLRRNGRSSDDATPVATPPSSTGPSFPANRTGHGTPLMTIGPFPCYDHWWNLVNRRETPEERAERETRDRATGGQKKPNCKISEHLGCLLKPYTAAKIRHTTL</sequence>
<feature type="region of interest" description="Disordered" evidence="1">
    <location>
        <begin position="65"/>
        <end position="85"/>
    </location>
</feature>
<accession>A0AAN6N7M8</accession>
<evidence type="ECO:0000256" key="1">
    <source>
        <dbReference type="SAM" id="MobiDB-lite"/>
    </source>
</evidence>
<evidence type="ECO:0000313" key="2">
    <source>
        <dbReference type="EMBL" id="KAK3940335.1"/>
    </source>
</evidence>
<reference evidence="3" key="1">
    <citation type="journal article" date="2023" name="Mol. Phylogenet. Evol.">
        <title>Genome-scale phylogeny and comparative genomics of the fungal order Sordariales.</title>
        <authorList>
            <person name="Hensen N."/>
            <person name="Bonometti L."/>
            <person name="Westerberg I."/>
            <person name="Brannstrom I.O."/>
            <person name="Guillou S."/>
            <person name="Cros-Aarteil S."/>
            <person name="Calhoun S."/>
            <person name="Haridas S."/>
            <person name="Kuo A."/>
            <person name="Mondo S."/>
            <person name="Pangilinan J."/>
            <person name="Riley R."/>
            <person name="LaButti K."/>
            <person name="Andreopoulos B."/>
            <person name="Lipzen A."/>
            <person name="Chen C."/>
            <person name="Yan M."/>
            <person name="Daum C."/>
            <person name="Ng V."/>
            <person name="Clum A."/>
            <person name="Steindorff A."/>
            <person name="Ohm R.A."/>
            <person name="Martin F."/>
            <person name="Silar P."/>
            <person name="Natvig D.O."/>
            <person name="Lalanne C."/>
            <person name="Gautier V."/>
            <person name="Ament-Velasquez S.L."/>
            <person name="Kruys A."/>
            <person name="Hutchinson M.I."/>
            <person name="Powell A.J."/>
            <person name="Barry K."/>
            <person name="Miller A.N."/>
            <person name="Grigoriev I.V."/>
            <person name="Debuchy R."/>
            <person name="Gladieux P."/>
            <person name="Hiltunen Thoren M."/>
            <person name="Johannesson H."/>
        </authorList>
    </citation>
    <scope>NUCLEOTIDE SEQUENCE [LARGE SCALE GENOMIC DNA]</scope>
    <source>
        <strain evidence="3">CBS 340.73</strain>
    </source>
</reference>
<dbReference type="EMBL" id="MU853797">
    <property type="protein sequence ID" value="KAK3940335.1"/>
    <property type="molecule type" value="Genomic_DNA"/>
</dbReference>
<dbReference type="Proteomes" id="UP001303473">
    <property type="component" value="Unassembled WGS sequence"/>
</dbReference>
<proteinExistence type="predicted"/>
<name>A0AAN6N7M8_9PEZI</name>
<organism evidence="2 3">
    <name type="scientific">Diplogelasinospora grovesii</name>
    <dbReference type="NCBI Taxonomy" id="303347"/>
    <lineage>
        <taxon>Eukaryota</taxon>
        <taxon>Fungi</taxon>
        <taxon>Dikarya</taxon>
        <taxon>Ascomycota</taxon>
        <taxon>Pezizomycotina</taxon>
        <taxon>Sordariomycetes</taxon>
        <taxon>Sordariomycetidae</taxon>
        <taxon>Sordariales</taxon>
        <taxon>Diplogelasinosporaceae</taxon>
        <taxon>Diplogelasinospora</taxon>
    </lineage>
</organism>
<keyword evidence="3" id="KW-1185">Reference proteome</keyword>
<dbReference type="AlphaFoldDB" id="A0AAN6N7M8"/>
<feature type="region of interest" description="Disordered" evidence="1">
    <location>
        <begin position="158"/>
        <end position="180"/>
    </location>
</feature>
<feature type="compositionally biased region" description="Basic and acidic residues" evidence="1">
    <location>
        <begin position="99"/>
        <end position="111"/>
    </location>
</feature>
<feature type="region of interest" description="Disordered" evidence="1">
    <location>
        <begin position="99"/>
        <end position="136"/>
    </location>
</feature>
<protein>
    <submittedName>
        <fullName evidence="2">Uncharacterized protein</fullName>
    </submittedName>
</protein>